<feature type="compositionally biased region" description="Basic and acidic residues" evidence="1">
    <location>
        <begin position="263"/>
        <end position="272"/>
    </location>
</feature>
<feature type="compositionally biased region" description="Polar residues" evidence="1">
    <location>
        <begin position="51"/>
        <end position="76"/>
    </location>
</feature>
<feature type="region of interest" description="Disordered" evidence="1">
    <location>
        <begin position="426"/>
        <end position="447"/>
    </location>
</feature>
<dbReference type="EMBL" id="JAROKS010000016">
    <property type="protein sequence ID" value="KAK1794709.1"/>
    <property type="molecule type" value="Genomic_DNA"/>
</dbReference>
<evidence type="ECO:0000313" key="3">
    <source>
        <dbReference type="Proteomes" id="UP001239994"/>
    </source>
</evidence>
<proteinExistence type="predicted"/>
<comment type="caution">
    <text evidence="2">The sequence shown here is derived from an EMBL/GenBank/DDBJ whole genome shotgun (WGS) entry which is preliminary data.</text>
</comment>
<feature type="region of interest" description="Disordered" evidence="1">
    <location>
        <begin position="468"/>
        <end position="488"/>
    </location>
</feature>
<dbReference type="AlphaFoldDB" id="A0AAD8ZAL3"/>
<gene>
    <name evidence="2" type="ORF">P4O66_001271</name>
</gene>
<name>A0AAD8ZAL3_9TELE</name>
<dbReference type="InterPro" id="IPR011049">
    <property type="entry name" value="Serralysin-like_metalloprot_C"/>
</dbReference>
<protein>
    <submittedName>
        <fullName evidence="2">Uncharacterized protein</fullName>
    </submittedName>
</protein>
<sequence>MSTENGHQSDVEDGFCATNDLCEALMEQPYVCHSGAVSRPASVWDNGGVGNTSSTPHPLDSTITGGVGNTSSTPHPLDSTITGGVGNTSSTPHPLDSTITGGVGNTSSTPHPLDSTITGGVGNTSSTPHPLDSTITGGVGNTSSTPHPLDSTITGGVGNTSSTPHPLDSTITGGVGNTSSTPHPLDSTITGGVGNTSSTPHPLDSTITGGVSNTSSTPHPLDSTITGGVGNTSSTPHPLDSTITGGVGNTSSTPHPLDLPSSTDEHDPEENMRPLKEQRLHLEEQLKSRLEVQLPLRGFLCRRSHHKPKPVRTNRMRSVAAPSLEKGGNNCLTPKSSPGKRPDNPAVTCSLFPNADLLTSGKNQTAAGAREAEVFLAETDNGQLRGNPSPSWTLYPSPDTICISLGTDTHQLHVQHLSHVPYAVTPSSGQPSKRKSNLQQIQQPAAGASKTWNIITTSSRPAIRTLHPRRPTDGALFGGRAARRGDPTRLHPFYSGLESGRTDIGQCPQTGRGFPFVAC</sequence>
<feature type="region of interest" description="Disordered" evidence="1">
    <location>
        <begin position="47"/>
        <end position="76"/>
    </location>
</feature>
<feature type="region of interest" description="Disordered" evidence="1">
    <location>
        <begin position="190"/>
        <end position="272"/>
    </location>
</feature>
<organism evidence="2 3">
    <name type="scientific">Electrophorus voltai</name>
    <dbReference type="NCBI Taxonomy" id="2609070"/>
    <lineage>
        <taxon>Eukaryota</taxon>
        <taxon>Metazoa</taxon>
        <taxon>Chordata</taxon>
        <taxon>Craniata</taxon>
        <taxon>Vertebrata</taxon>
        <taxon>Euteleostomi</taxon>
        <taxon>Actinopterygii</taxon>
        <taxon>Neopterygii</taxon>
        <taxon>Teleostei</taxon>
        <taxon>Ostariophysi</taxon>
        <taxon>Gymnotiformes</taxon>
        <taxon>Gymnotoidei</taxon>
        <taxon>Gymnotidae</taxon>
        <taxon>Electrophorus</taxon>
    </lineage>
</organism>
<feature type="compositionally biased region" description="Polar residues" evidence="1">
    <location>
        <begin position="190"/>
        <end position="254"/>
    </location>
</feature>
<feature type="region of interest" description="Disordered" evidence="1">
    <location>
        <begin position="323"/>
        <end position="343"/>
    </location>
</feature>
<dbReference type="Proteomes" id="UP001239994">
    <property type="component" value="Unassembled WGS sequence"/>
</dbReference>
<keyword evidence="3" id="KW-1185">Reference proteome</keyword>
<feature type="compositionally biased region" description="Polar residues" evidence="1">
    <location>
        <begin position="426"/>
        <end position="443"/>
    </location>
</feature>
<accession>A0AAD8ZAL3</accession>
<evidence type="ECO:0000313" key="2">
    <source>
        <dbReference type="EMBL" id="KAK1794709.1"/>
    </source>
</evidence>
<evidence type="ECO:0000256" key="1">
    <source>
        <dbReference type="SAM" id="MobiDB-lite"/>
    </source>
</evidence>
<dbReference type="SUPFAM" id="SSF51120">
    <property type="entry name" value="beta-Roll"/>
    <property type="match status" value="1"/>
</dbReference>
<reference evidence="2" key="1">
    <citation type="submission" date="2023-03" db="EMBL/GenBank/DDBJ databases">
        <title>Electrophorus voltai genome.</title>
        <authorList>
            <person name="Bian C."/>
        </authorList>
    </citation>
    <scope>NUCLEOTIDE SEQUENCE</scope>
    <source>
        <strain evidence="2">CB-2022</strain>
        <tissue evidence="2">Muscle</tissue>
    </source>
</reference>